<accession>A0A835T3F2</accession>
<keyword evidence="2" id="KW-1185">Reference proteome</keyword>
<dbReference type="EMBL" id="JAEHOD010000044">
    <property type="protein sequence ID" value="KAG2438232.1"/>
    <property type="molecule type" value="Genomic_DNA"/>
</dbReference>
<comment type="caution">
    <text evidence="1">The sequence shown here is derived from an EMBL/GenBank/DDBJ whole genome shotgun (WGS) entry which is preliminary data.</text>
</comment>
<name>A0A835T3F2_9CHLO</name>
<dbReference type="Proteomes" id="UP000613740">
    <property type="component" value="Unassembled WGS sequence"/>
</dbReference>
<dbReference type="OrthoDB" id="535787at2759"/>
<evidence type="ECO:0000313" key="2">
    <source>
        <dbReference type="Proteomes" id="UP000613740"/>
    </source>
</evidence>
<evidence type="ECO:0000313" key="1">
    <source>
        <dbReference type="EMBL" id="KAG2438232.1"/>
    </source>
</evidence>
<reference evidence="1" key="1">
    <citation type="journal article" date="2020" name="bioRxiv">
        <title>Comparative genomics of Chlamydomonas.</title>
        <authorList>
            <person name="Craig R.J."/>
            <person name="Hasan A.R."/>
            <person name="Ness R.W."/>
            <person name="Keightley P.D."/>
        </authorList>
    </citation>
    <scope>NUCLEOTIDE SEQUENCE</scope>
    <source>
        <strain evidence="1">CCAP 11/173</strain>
    </source>
</reference>
<proteinExistence type="predicted"/>
<organism evidence="1 2">
    <name type="scientific">Chlamydomonas schloesseri</name>
    <dbReference type="NCBI Taxonomy" id="2026947"/>
    <lineage>
        <taxon>Eukaryota</taxon>
        <taxon>Viridiplantae</taxon>
        <taxon>Chlorophyta</taxon>
        <taxon>core chlorophytes</taxon>
        <taxon>Chlorophyceae</taxon>
        <taxon>CS clade</taxon>
        <taxon>Chlamydomonadales</taxon>
        <taxon>Chlamydomonadaceae</taxon>
        <taxon>Chlamydomonas</taxon>
    </lineage>
</organism>
<gene>
    <name evidence="1" type="ORF">HYH02_010933</name>
</gene>
<dbReference type="AlphaFoldDB" id="A0A835T3F2"/>
<protein>
    <submittedName>
        <fullName evidence="1">Uncharacterized protein</fullName>
    </submittedName>
</protein>
<sequence>MSSSLRGTASLLAGLRRLTCEAAAPWGAARAFRAGALLSSEAAAPATGAKPSEPADAAAEDVAAIEAFRKSRNFRRRADGRVLLQGPTSGKWMEAKLDGYVEGSLLLLAPDHGVHYLVSEDLRQIDLSNDQLVGQLFGEGGWEALMQPLYTQTAEGALKHVRMSPDQFRAIFTVLKEAPPPDDGGGFTTAAGTGPPS</sequence>